<dbReference type="Pfam" id="PF25990">
    <property type="entry name" value="Beta-barrel_YknX"/>
    <property type="match status" value="1"/>
</dbReference>
<keyword evidence="3 6" id="KW-0812">Transmembrane</keyword>
<dbReference type="InterPro" id="IPR050739">
    <property type="entry name" value="MFP"/>
</dbReference>
<evidence type="ECO:0000256" key="3">
    <source>
        <dbReference type="ARBA" id="ARBA00022692"/>
    </source>
</evidence>
<feature type="domain" description="Multidrug resistance protein MdtA-like barrel-sandwich hybrid" evidence="7">
    <location>
        <begin position="46"/>
        <end position="117"/>
    </location>
</feature>
<protein>
    <submittedName>
        <fullName evidence="9">Efflux RND transporter periplasmic adaptor subunit</fullName>
    </submittedName>
</protein>
<feature type="transmembrane region" description="Helical" evidence="6">
    <location>
        <begin position="7"/>
        <end position="27"/>
    </location>
</feature>
<evidence type="ECO:0000313" key="9">
    <source>
        <dbReference type="EMBL" id="UOF91555.1"/>
    </source>
</evidence>
<comment type="subcellular location">
    <subcellularLocation>
        <location evidence="1">Membrane</location>
        <topology evidence="1">Single-pass membrane protein</topology>
    </subcellularLocation>
</comment>
<keyword evidence="5 6" id="KW-0472">Membrane</keyword>
<reference evidence="9" key="1">
    <citation type="submission" date="2021-12" db="EMBL/GenBank/DDBJ databases">
        <title>Alicyclobacillaceae gen. nov., sp. nov., isolated from chalcocite enrichment system.</title>
        <authorList>
            <person name="Jiang Z."/>
        </authorList>
    </citation>
    <scope>NUCLEOTIDE SEQUENCE</scope>
    <source>
        <strain evidence="9">MYW30-H2</strain>
    </source>
</reference>
<dbReference type="Pfam" id="PF25917">
    <property type="entry name" value="BSH_RND"/>
    <property type="match status" value="1"/>
</dbReference>
<dbReference type="InterPro" id="IPR058636">
    <property type="entry name" value="Beta-barrel_YknX"/>
</dbReference>
<evidence type="ECO:0000256" key="1">
    <source>
        <dbReference type="ARBA" id="ARBA00004167"/>
    </source>
</evidence>
<dbReference type="Gene3D" id="2.40.50.100">
    <property type="match status" value="1"/>
</dbReference>
<keyword evidence="10" id="KW-1185">Reference proteome</keyword>
<dbReference type="InterPro" id="IPR058625">
    <property type="entry name" value="MdtA-like_BSH"/>
</dbReference>
<feature type="domain" description="YknX-like beta-barrel" evidence="8">
    <location>
        <begin position="123"/>
        <end position="211"/>
    </location>
</feature>
<evidence type="ECO:0000256" key="6">
    <source>
        <dbReference type="SAM" id="Phobius"/>
    </source>
</evidence>
<sequence>MDKKKVARIFIGVIIAAILGIVGYYGYENYYFVSTDDATITGNIYRIAPKIAGKIETVNIHEGDTVQKGQVLMQMEQSNVPTADSAMIKSPIDGVVIQRTGLSGEVVGAGTTVALVVSKKDLYVEANIDETKATDIKVGQPVDITVDMYPGVTFHGKVKEIDPATQSALSLLPPVNAGGNFTKITQRIPVKIAFTDGPYDFKPGLNAEVKIHVK</sequence>
<dbReference type="EMBL" id="CP089291">
    <property type="protein sequence ID" value="UOF91555.1"/>
    <property type="molecule type" value="Genomic_DNA"/>
</dbReference>
<organism evidence="9 10">
    <name type="scientific">Fodinisporobacter ferrooxydans</name>
    <dbReference type="NCBI Taxonomy" id="2901836"/>
    <lineage>
        <taxon>Bacteria</taxon>
        <taxon>Bacillati</taxon>
        <taxon>Bacillota</taxon>
        <taxon>Bacilli</taxon>
        <taxon>Bacillales</taxon>
        <taxon>Alicyclobacillaceae</taxon>
        <taxon>Fodinisporobacter</taxon>
    </lineage>
</organism>
<comment type="similarity">
    <text evidence="2">Belongs to the membrane fusion protein (MFP) (TC 8.A.1) family.</text>
</comment>
<gene>
    <name evidence="9" type="ORF">LSG31_04700</name>
</gene>
<evidence type="ECO:0000256" key="5">
    <source>
        <dbReference type="ARBA" id="ARBA00023136"/>
    </source>
</evidence>
<dbReference type="PANTHER" id="PTHR30386:SF26">
    <property type="entry name" value="TRANSPORT PROTEIN COMB"/>
    <property type="match status" value="1"/>
</dbReference>
<evidence type="ECO:0000256" key="2">
    <source>
        <dbReference type="ARBA" id="ARBA00009477"/>
    </source>
</evidence>
<dbReference type="PANTHER" id="PTHR30386">
    <property type="entry name" value="MEMBRANE FUSION SUBUNIT OF EMRAB-TOLC MULTIDRUG EFFLUX PUMP"/>
    <property type="match status" value="1"/>
</dbReference>
<dbReference type="SUPFAM" id="SSF111369">
    <property type="entry name" value="HlyD-like secretion proteins"/>
    <property type="match status" value="1"/>
</dbReference>
<evidence type="ECO:0000259" key="8">
    <source>
        <dbReference type="Pfam" id="PF25990"/>
    </source>
</evidence>
<dbReference type="Gene3D" id="2.40.30.170">
    <property type="match status" value="1"/>
</dbReference>
<keyword evidence="4 6" id="KW-1133">Transmembrane helix</keyword>
<evidence type="ECO:0000259" key="7">
    <source>
        <dbReference type="Pfam" id="PF25917"/>
    </source>
</evidence>
<accession>A0ABY4CM26</accession>
<evidence type="ECO:0000313" key="10">
    <source>
        <dbReference type="Proteomes" id="UP000830167"/>
    </source>
</evidence>
<dbReference type="Proteomes" id="UP000830167">
    <property type="component" value="Chromosome"/>
</dbReference>
<dbReference type="RefSeq" id="WP_347438247.1">
    <property type="nucleotide sequence ID" value="NZ_CP089291.1"/>
</dbReference>
<evidence type="ECO:0000256" key="4">
    <source>
        <dbReference type="ARBA" id="ARBA00022989"/>
    </source>
</evidence>
<name>A0ABY4CM26_9BACL</name>
<proteinExistence type="inferred from homology"/>